<evidence type="ECO:0000256" key="1">
    <source>
        <dbReference type="ARBA" id="ARBA00022737"/>
    </source>
</evidence>
<dbReference type="SUPFAM" id="SSF48403">
    <property type="entry name" value="Ankyrin repeat"/>
    <property type="match status" value="1"/>
</dbReference>
<dbReference type="OrthoDB" id="1577640at2759"/>
<gene>
    <name evidence="5" type="ORF">B0J15DRAFT_539234</name>
</gene>
<dbReference type="Pfam" id="PF22939">
    <property type="entry name" value="WHD_GPIID"/>
    <property type="match status" value="1"/>
</dbReference>
<dbReference type="InterPro" id="IPR056884">
    <property type="entry name" value="NPHP3-like_N"/>
</dbReference>
<dbReference type="PRINTS" id="PR01415">
    <property type="entry name" value="ANKYRIN"/>
</dbReference>
<dbReference type="InterPro" id="IPR036770">
    <property type="entry name" value="Ankyrin_rpt-contain_sf"/>
</dbReference>
<dbReference type="SUPFAM" id="SSF52540">
    <property type="entry name" value="P-loop containing nucleoside triphosphate hydrolases"/>
    <property type="match status" value="1"/>
</dbReference>
<dbReference type="InterPro" id="IPR027417">
    <property type="entry name" value="P-loop_NTPase"/>
</dbReference>
<evidence type="ECO:0000256" key="2">
    <source>
        <dbReference type="PROSITE-ProRule" id="PRU00023"/>
    </source>
</evidence>
<dbReference type="GO" id="GO:0003824">
    <property type="term" value="F:catalytic activity"/>
    <property type="evidence" value="ECO:0007669"/>
    <property type="project" value="InterPro"/>
</dbReference>
<dbReference type="PROSITE" id="PS50088">
    <property type="entry name" value="ANK_REPEAT"/>
    <property type="match status" value="3"/>
</dbReference>
<feature type="repeat" description="ANK" evidence="2">
    <location>
        <begin position="667"/>
        <end position="699"/>
    </location>
</feature>
<evidence type="ECO:0008006" key="7">
    <source>
        <dbReference type="Google" id="ProtNLM"/>
    </source>
</evidence>
<proteinExistence type="predicted"/>
<comment type="caution">
    <text evidence="5">The sequence shown here is derived from an EMBL/GenBank/DDBJ whole genome shotgun (WGS) entry which is preliminary data.</text>
</comment>
<dbReference type="Proteomes" id="UP000736672">
    <property type="component" value="Unassembled WGS sequence"/>
</dbReference>
<evidence type="ECO:0000313" key="5">
    <source>
        <dbReference type="EMBL" id="KAH7232475.1"/>
    </source>
</evidence>
<dbReference type="PANTHER" id="PTHR10039:SF15">
    <property type="entry name" value="NACHT DOMAIN-CONTAINING PROTEIN"/>
    <property type="match status" value="1"/>
</dbReference>
<dbReference type="InterPro" id="IPR035994">
    <property type="entry name" value="Nucleoside_phosphorylase_sf"/>
</dbReference>
<keyword evidence="2" id="KW-0040">ANK repeat</keyword>
<dbReference type="Pfam" id="PF12796">
    <property type="entry name" value="Ank_2"/>
    <property type="match status" value="1"/>
</dbReference>
<dbReference type="InterPro" id="IPR054471">
    <property type="entry name" value="GPIID_WHD"/>
</dbReference>
<feature type="domain" description="Nephrocystin 3-like N-terminal" evidence="4">
    <location>
        <begin position="201"/>
        <end position="366"/>
    </location>
</feature>
<evidence type="ECO:0000259" key="3">
    <source>
        <dbReference type="Pfam" id="PF22939"/>
    </source>
</evidence>
<dbReference type="SUPFAM" id="SSF53167">
    <property type="entry name" value="Purine and uridine phosphorylases"/>
    <property type="match status" value="1"/>
</dbReference>
<organism evidence="5 6">
    <name type="scientific">Fusarium solani</name>
    <name type="common">Filamentous fungus</name>
    <dbReference type="NCBI Taxonomy" id="169388"/>
    <lineage>
        <taxon>Eukaryota</taxon>
        <taxon>Fungi</taxon>
        <taxon>Dikarya</taxon>
        <taxon>Ascomycota</taxon>
        <taxon>Pezizomycotina</taxon>
        <taxon>Sordariomycetes</taxon>
        <taxon>Hypocreomycetidae</taxon>
        <taxon>Hypocreales</taxon>
        <taxon>Nectriaceae</taxon>
        <taxon>Fusarium</taxon>
        <taxon>Fusarium solani species complex</taxon>
    </lineage>
</organism>
<feature type="repeat" description="ANK" evidence="2">
    <location>
        <begin position="733"/>
        <end position="761"/>
    </location>
</feature>
<feature type="domain" description="GPI inositol-deacylase winged helix" evidence="3">
    <location>
        <begin position="484"/>
        <end position="563"/>
    </location>
</feature>
<dbReference type="AlphaFoldDB" id="A0A9P9G5N1"/>
<accession>A0A9P9G5N1</accession>
<keyword evidence="6" id="KW-1185">Reference proteome</keyword>
<protein>
    <recommendedName>
        <fullName evidence="7">Ankyrin repeat protein</fullName>
    </recommendedName>
</protein>
<dbReference type="Gene3D" id="3.40.50.1580">
    <property type="entry name" value="Nucleoside phosphorylase domain"/>
    <property type="match status" value="1"/>
</dbReference>
<evidence type="ECO:0000313" key="6">
    <source>
        <dbReference type="Proteomes" id="UP000736672"/>
    </source>
</evidence>
<evidence type="ECO:0000259" key="4">
    <source>
        <dbReference type="Pfam" id="PF24883"/>
    </source>
</evidence>
<dbReference type="PANTHER" id="PTHR10039">
    <property type="entry name" value="AMELOGENIN"/>
    <property type="match status" value="1"/>
</dbReference>
<keyword evidence="1" id="KW-0677">Repeat</keyword>
<dbReference type="GO" id="GO:0009116">
    <property type="term" value="P:nucleoside metabolic process"/>
    <property type="evidence" value="ECO:0007669"/>
    <property type="project" value="InterPro"/>
</dbReference>
<dbReference type="Pfam" id="PF24883">
    <property type="entry name" value="NPHP3_N"/>
    <property type="match status" value="1"/>
</dbReference>
<dbReference type="InterPro" id="IPR002110">
    <property type="entry name" value="Ankyrin_rpt"/>
</dbReference>
<dbReference type="SMART" id="SM00248">
    <property type="entry name" value="ANK"/>
    <property type="match status" value="3"/>
</dbReference>
<dbReference type="EMBL" id="JAGTJS010000029">
    <property type="protein sequence ID" value="KAH7232475.1"/>
    <property type="molecule type" value="Genomic_DNA"/>
</dbReference>
<name>A0A9P9G5N1_FUSSL</name>
<sequence length="761" mass="85738">MAGSKIPEYLEELKQKWPRLVPKYIRSASLKDPMLTPNTSDRSPGDVCVHYGLIASGNQVIKDAEFRDRLNECLGGDVLCVEMEAAGLMDFPCIVIRGICDYADSHKNKDWQEHAAAVAAAFAKELLQYVQPSDVEGERLVKDMLKDILKQVHNDTSATREDITQIKSELVRKEDLEILNWLTTVDYGPQQSDYLARGQPGTGQWLLHSRKFQDWLATSKQTLFCPGIPGAGKTILTSIVVDDLDSRFRNDAKTGMVYIYCNFQRQYEQGIDHLLASILKQLAESQPSLLGSVKDLYEQHRVRRTRPSLDEILRVLQSVAATYSRVFVIVDALDECQASGGCLTRFLSELFNLQARHGTNIFATSRFIPEIIDHFKASISLEIRASTNDVARYINGHLGQLPSRVQEDPQLQEEIRAGISEAVDGMFLLAHIYLGLLFDKLTPNDIRSTLEVFRNQDRGRHEDQKVQALAHAYDQALQRINGQMHGFKVLAMEVLAWITCAKRQLTTSELQHALATKTEKSQLDHGDLPHIGDMVSVCAGLVTIDEKSGIIRLVHYTTQEYLQRTLYSWCPQAESRITRICIAYLSFSVFRTGFCKTDAEFEERLRSNRLYDYVARNWGHHACKASTLYPEVMDFLECEANMEAASQALMAVKLWSGHSEYSQKFPRQMTGLHLVAHFGVEEAVKVLLQKGVETDTNNTDGRTPLSHAAENGHEAIIKLLVEEGADLESKDKMGRTPLSWAARRGHEAIVKLLLEKGADLE</sequence>
<feature type="non-terminal residue" evidence="5">
    <location>
        <position position="1"/>
    </location>
</feature>
<dbReference type="Gene3D" id="3.40.50.300">
    <property type="entry name" value="P-loop containing nucleotide triphosphate hydrolases"/>
    <property type="match status" value="1"/>
</dbReference>
<feature type="repeat" description="ANK" evidence="2">
    <location>
        <begin position="700"/>
        <end position="732"/>
    </location>
</feature>
<reference evidence="5" key="1">
    <citation type="journal article" date="2021" name="Nat. Commun.">
        <title>Genetic determinants of endophytism in the Arabidopsis root mycobiome.</title>
        <authorList>
            <person name="Mesny F."/>
            <person name="Miyauchi S."/>
            <person name="Thiergart T."/>
            <person name="Pickel B."/>
            <person name="Atanasova L."/>
            <person name="Karlsson M."/>
            <person name="Huettel B."/>
            <person name="Barry K.W."/>
            <person name="Haridas S."/>
            <person name="Chen C."/>
            <person name="Bauer D."/>
            <person name="Andreopoulos W."/>
            <person name="Pangilinan J."/>
            <person name="LaButti K."/>
            <person name="Riley R."/>
            <person name="Lipzen A."/>
            <person name="Clum A."/>
            <person name="Drula E."/>
            <person name="Henrissat B."/>
            <person name="Kohler A."/>
            <person name="Grigoriev I.V."/>
            <person name="Martin F.M."/>
            <person name="Hacquard S."/>
        </authorList>
    </citation>
    <scope>NUCLEOTIDE SEQUENCE</scope>
    <source>
        <strain evidence="5">FSSC 5 MPI-SDFR-AT-0091</strain>
    </source>
</reference>
<dbReference type="Gene3D" id="1.25.40.20">
    <property type="entry name" value="Ankyrin repeat-containing domain"/>
    <property type="match status" value="1"/>
</dbReference>
<dbReference type="PROSITE" id="PS50297">
    <property type="entry name" value="ANK_REP_REGION"/>
    <property type="match status" value="2"/>
</dbReference>